<proteinExistence type="predicted"/>
<sequence>MPQIGPVPKPDGYTEDGEPSTPEDTTESDSQQGTIDMDDAERLPFIGGAYKAFNYMQEAQERARISGQIGDIEFTEEGIDKIIERVGRIADQLDIVRERAVSIRDIDSGKEQVSAQYKAAADEMSADYLTYHDKVVKAYNEFIRELESAKKNYLAHEQDVADNLGKADA</sequence>
<dbReference type="Proteomes" id="UP000198348">
    <property type="component" value="Unassembled WGS sequence"/>
</dbReference>
<organism evidence="2 3">
    <name type="scientific">Haloechinothrix alba</name>
    <dbReference type="NCBI Taxonomy" id="664784"/>
    <lineage>
        <taxon>Bacteria</taxon>
        <taxon>Bacillati</taxon>
        <taxon>Actinomycetota</taxon>
        <taxon>Actinomycetes</taxon>
        <taxon>Pseudonocardiales</taxon>
        <taxon>Pseudonocardiaceae</taxon>
        <taxon>Haloechinothrix</taxon>
    </lineage>
</organism>
<dbReference type="EMBL" id="FZNW01000014">
    <property type="protein sequence ID" value="SNR67189.1"/>
    <property type="molecule type" value="Genomic_DNA"/>
</dbReference>
<evidence type="ECO:0000256" key="1">
    <source>
        <dbReference type="SAM" id="MobiDB-lite"/>
    </source>
</evidence>
<protein>
    <recommendedName>
        <fullName evidence="4">PE family protein</fullName>
    </recommendedName>
</protein>
<evidence type="ECO:0000313" key="3">
    <source>
        <dbReference type="Proteomes" id="UP000198348"/>
    </source>
</evidence>
<accession>A0A238YA31</accession>
<keyword evidence="3" id="KW-1185">Reference proteome</keyword>
<feature type="region of interest" description="Disordered" evidence="1">
    <location>
        <begin position="1"/>
        <end position="40"/>
    </location>
</feature>
<dbReference type="RefSeq" id="WP_089302135.1">
    <property type="nucleotide sequence ID" value="NZ_FZNW01000014.1"/>
</dbReference>
<gene>
    <name evidence="2" type="ORF">SAMN06265360_11435</name>
</gene>
<evidence type="ECO:0000313" key="2">
    <source>
        <dbReference type="EMBL" id="SNR67189.1"/>
    </source>
</evidence>
<dbReference type="AlphaFoldDB" id="A0A238YA31"/>
<evidence type="ECO:0008006" key="4">
    <source>
        <dbReference type="Google" id="ProtNLM"/>
    </source>
</evidence>
<reference evidence="2 3" key="1">
    <citation type="submission" date="2017-06" db="EMBL/GenBank/DDBJ databases">
        <authorList>
            <person name="Kim H.J."/>
            <person name="Triplett B.A."/>
        </authorList>
    </citation>
    <scope>NUCLEOTIDE SEQUENCE [LARGE SCALE GENOMIC DNA]</scope>
    <source>
        <strain evidence="2 3">DSM 45207</strain>
    </source>
</reference>
<name>A0A238YA31_9PSEU</name>